<keyword evidence="1" id="KW-1185">Reference proteome</keyword>
<name>A0AB40D3J9_DIOCR</name>
<sequence>MIQNCLPRVGSDHVPIRLEVGMHCVNPRQFRFELAWTTVEGFSNLVAQWWARYKAQGCGTFVLAKKLAWLRDELRSWAKENFGSIKLKKLSLLHDLELLDIIKEARCLNVAESQRECVLTENLAIIRRQEELYWKQRSRLQWLKEGDENTKYFHSVANGRKNGNYMPSIIEGNDTFNSARDIGKVFVRRFKDLFGQKRVFRFKVDLRDLLKNKASVDLSFLECPFTLEEVKRAVFDHGSDKAPGPDGFPMHFFKT</sequence>
<dbReference type="GeneID" id="120284106"/>
<dbReference type="RefSeq" id="XP_039146845.1">
    <property type="nucleotide sequence ID" value="XM_039290911.1"/>
</dbReference>
<gene>
    <name evidence="2" type="primary">LOC120284106</name>
</gene>
<protein>
    <submittedName>
        <fullName evidence="2">Uncharacterized protein LOC120284106</fullName>
    </submittedName>
</protein>
<evidence type="ECO:0000313" key="2">
    <source>
        <dbReference type="RefSeq" id="XP_039146845.1"/>
    </source>
</evidence>
<evidence type="ECO:0000313" key="1">
    <source>
        <dbReference type="Proteomes" id="UP001515500"/>
    </source>
</evidence>
<accession>A0AB40D3J9</accession>
<reference evidence="2" key="1">
    <citation type="submission" date="2025-08" db="UniProtKB">
        <authorList>
            <consortium name="RefSeq"/>
        </authorList>
    </citation>
    <scope>IDENTIFICATION</scope>
</reference>
<dbReference type="Proteomes" id="UP001515500">
    <property type="component" value="Chromosome 19"/>
</dbReference>
<organism evidence="1 2">
    <name type="scientific">Dioscorea cayennensis subsp. rotundata</name>
    <name type="common">White Guinea yam</name>
    <name type="synonym">Dioscorea rotundata</name>
    <dbReference type="NCBI Taxonomy" id="55577"/>
    <lineage>
        <taxon>Eukaryota</taxon>
        <taxon>Viridiplantae</taxon>
        <taxon>Streptophyta</taxon>
        <taxon>Embryophyta</taxon>
        <taxon>Tracheophyta</taxon>
        <taxon>Spermatophyta</taxon>
        <taxon>Magnoliopsida</taxon>
        <taxon>Liliopsida</taxon>
        <taxon>Dioscoreales</taxon>
        <taxon>Dioscoreaceae</taxon>
        <taxon>Dioscorea</taxon>
    </lineage>
</organism>
<dbReference type="AlphaFoldDB" id="A0AB40D3J9"/>
<proteinExistence type="predicted"/>